<keyword evidence="2 3" id="KW-0808">Transferase</keyword>
<dbReference type="EMBL" id="JADWYS010000001">
    <property type="protein sequence ID" value="MBG9388461.1"/>
    <property type="molecule type" value="Genomic_DNA"/>
</dbReference>
<dbReference type="PANTHER" id="PTHR11712:SF320">
    <property type="entry name" value="BETA-KETOACYL SYNTHASE"/>
    <property type="match status" value="1"/>
</dbReference>
<evidence type="ECO:0000256" key="2">
    <source>
        <dbReference type="ARBA" id="ARBA00022679"/>
    </source>
</evidence>
<reference evidence="5" key="1">
    <citation type="submission" date="2020-11" db="EMBL/GenBank/DDBJ databases">
        <title>Bacterial whole genome sequence for Caenimonas sp. DR4.4.</title>
        <authorList>
            <person name="Le V."/>
            <person name="Ko S.-R."/>
            <person name="Ahn C.-Y."/>
            <person name="Oh H.-M."/>
        </authorList>
    </citation>
    <scope>NUCLEOTIDE SEQUENCE</scope>
    <source>
        <strain evidence="5">DR4.4</strain>
    </source>
</reference>
<gene>
    <name evidence="5" type="ORF">I5803_10545</name>
</gene>
<dbReference type="InterPro" id="IPR014030">
    <property type="entry name" value="Ketoacyl_synth_N"/>
</dbReference>
<dbReference type="NCBIfam" id="NF006618">
    <property type="entry name" value="PRK09185.1"/>
    <property type="match status" value="1"/>
</dbReference>
<dbReference type="Pfam" id="PF02801">
    <property type="entry name" value="Ketoacyl-synt_C"/>
    <property type="match status" value="1"/>
</dbReference>
<evidence type="ECO:0000256" key="1">
    <source>
        <dbReference type="ARBA" id="ARBA00008467"/>
    </source>
</evidence>
<protein>
    <submittedName>
        <fullName evidence="5">Beta-ketoacyl-ACP synthase</fullName>
    </submittedName>
</protein>
<proteinExistence type="inferred from homology"/>
<dbReference type="GO" id="GO:0005829">
    <property type="term" value="C:cytosol"/>
    <property type="evidence" value="ECO:0007669"/>
    <property type="project" value="TreeGrafter"/>
</dbReference>
<dbReference type="Proteomes" id="UP000651050">
    <property type="component" value="Unassembled WGS sequence"/>
</dbReference>
<dbReference type="InterPro" id="IPR018201">
    <property type="entry name" value="Ketoacyl_synth_AS"/>
</dbReference>
<dbReference type="PROSITE" id="PS52004">
    <property type="entry name" value="KS3_2"/>
    <property type="match status" value="1"/>
</dbReference>
<dbReference type="InterPro" id="IPR020841">
    <property type="entry name" value="PKS_Beta-ketoAc_synthase_dom"/>
</dbReference>
<comment type="similarity">
    <text evidence="1 3">Belongs to the thiolase-like superfamily. Beta-ketoacyl-ACP synthases family.</text>
</comment>
<dbReference type="PANTHER" id="PTHR11712">
    <property type="entry name" value="POLYKETIDE SYNTHASE-RELATED"/>
    <property type="match status" value="1"/>
</dbReference>
<dbReference type="InterPro" id="IPR014031">
    <property type="entry name" value="Ketoacyl_synth_C"/>
</dbReference>
<dbReference type="Gene3D" id="3.40.47.10">
    <property type="match status" value="1"/>
</dbReference>
<dbReference type="CDD" id="cd00834">
    <property type="entry name" value="KAS_I_II"/>
    <property type="match status" value="1"/>
</dbReference>
<comment type="caution">
    <text evidence="5">The sequence shown here is derived from an EMBL/GenBank/DDBJ whole genome shotgun (WGS) entry which is preliminary data.</text>
</comment>
<evidence type="ECO:0000256" key="3">
    <source>
        <dbReference type="RuleBase" id="RU003694"/>
    </source>
</evidence>
<dbReference type="Pfam" id="PF00109">
    <property type="entry name" value="ketoacyl-synt"/>
    <property type="match status" value="1"/>
</dbReference>
<dbReference type="InterPro" id="IPR016039">
    <property type="entry name" value="Thiolase-like"/>
</dbReference>
<accession>A0A931H4H9</accession>
<dbReference type="SMART" id="SM00825">
    <property type="entry name" value="PKS_KS"/>
    <property type="match status" value="1"/>
</dbReference>
<dbReference type="PROSITE" id="PS00606">
    <property type="entry name" value="KS3_1"/>
    <property type="match status" value="1"/>
</dbReference>
<keyword evidence="6" id="KW-1185">Reference proteome</keyword>
<sequence length="390" mass="40690">MLGLTATTIVHPAGHDVASLWEAASLGRTALRPNPLDWCELPCWLGAVPGVDEAVLPPEWQAWDCRNHRLAWLALRDEGFRRAVAAAVARHGAGRVGLVLGTSTSGIRSTELAYAARRETGAWPASFDYRRVHSVDALCRFTAQVLGLQGPMATMSTACSSSAKVFLTAQRWIELGLVDCAVVGGVDSLCLSTLHGFDGLQLLSDEVCRPFDAARKGISIGEAGGFALLERTPAEVLFAGGGESSDAWHMSTPHPEGEGAQAAMRAALDAARLAPGDIGYLNAHGTATQANDKSESAGIRAVFGAHRVPVSSTKGVTGHTLGAAGIVEAIVTAQALAHQSLPPAANWREADAQLDVDVVTAPAAAKFAHAMSNNFGFGGSNCALVFSLAR</sequence>
<evidence type="ECO:0000313" key="5">
    <source>
        <dbReference type="EMBL" id="MBG9388461.1"/>
    </source>
</evidence>
<name>A0A931H4H9_9BURK</name>
<dbReference type="RefSeq" id="WP_196986322.1">
    <property type="nucleotide sequence ID" value="NZ_JADWYS010000001.1"/>
</dbReference>
<evidence type="ECO:0000313" key="6">
    <source>
        <dbReference type="Proteomes" id="UP000651050"/>
    </source>
</evidence>
<dbReference type="AlphaFoldDB" id="A0A931H4H9"/>
<dbReference type="GO" id="GO:0006633">
    <property type="term" value="P:fatty acid biosynthetic process"/>
    <property type="evidence" value="ECO:0007669"/>
    <property type="project" value="InterPro"/>
</dbReference>
<feature type="domain" description="Ketosynthase family 3 (KS3)" evidence="4">
    <location>
        <begin position="1"/>
        <end position="388"/>
    </location>
</feature>
<dbReference type="SUPFAM" id="SSF53901">
    <property type="entry name" value="Thiolase-like"/>
    <property type="match status" value="2"/>
</dbReference>
<dbReference type="GO" id="GO:0004315">
    <property type="term" value="F:3-oxoacyl-[acyl-carrier-protein] synthase activity"/>
    <property type="evidence" value="ECO:0007669"/>
    <property type="project" value="InterPro"/>
</dbReference>
<organism evidence="5 6">
    <name type="scientific">Caenimonas aquaedulcis</name>
    <dbReference type="NCBI Taxonomy" id="2793270"/>
    <lineage>
        <taxon>Bacteria</taxon>
        <taxon>Pseudomonadati</taxon>
        <taxon>Pseudomonadota</taxon>
        <taxon>Betaproteobacteria</taxon>
        <taxon>Burkholderiales</taxon>
        <taxon>Comamonadaceae</taxon>
        <taxon>Caenimonas</taxon>
    </lineage>
</organism>
<evidence type="ECO:0000259" key="4">
    <source>
        <dbReference type="PROSITE" id="PS52004"/>
    </source>
</evidence>
<dbReference type="InterPro" id="IPR000794">
    <property type="entry name" value="Beta-ketoacyl_synthase"/>
</dbReference>